<organism evidence="11 12">
    <name type="scientific">Natronoflexus pectinivorans</name>
    <dbReference type="NCBI Taxonomy" id="682526"/>
    <lineage>
        <taxon>Bacteria</taxon>
        <taxon>Pseudomonadati</taxon>
        <taxon>Bacteroidota</taxon>
        <taxon>Bacteroidia</taxon>
        <taxon>Marinilabiliales</taxon>
        <taxon>Marinilabiliaceae</taxon>
        <taxon>Natronoflexus</taxon>
    </lineage>
</organism>
<evidence type="ECO:0000256" key="9">
    <source>
        <dbReference type="ARBA" id="ARBA00031306"/>
    </source>
</evidence>
<dbReference type="EMBL" id="SLWK01000007">
    <property type="protein sequence ID" value="TCO07774.1"/>
    <property type="molecule type" value="Genomic_DNA"/>
</dbReference>
<evidence type="ECO:0000313" key="11">
    <source>
        <dbReference type="EMBL" id="TCO07774.1"/>
    </source>
</evidence>
<dbReference type="PANTHER" id="PTHR30040:SF2">
    <property type="entry name" value="FAD:PROTEIN FMN TRANSFERASE"/>
    <property type="match status" value="1"/>
</dbReference>
<dbReference type="InterPro" id="IPR003374">
    <property type="entry name" value="ApbE-like_sf"/>
</dbReference>
<accession>A0A4R2GHR1</accession>
<sequence>MEVFHHTFFAMGTRLNVVIPRLTNANGLLLADEIEKVVKSEENRLSCFMVDSDVSFINSNAIIKPVSVTDEMSEVLNLSQKFNTETSGAFDPALYFYTQATRDESYIDEQGSLGWKDVLWNPLEKQLFIKNPRTGLDYGGFGKGWALEKILKLLKKHKVDSAFISFGESSISVIGEHPLGKSWPLSITHPQSGALLELELNGQSVSVSGLKRSENNDNLKSHVIRSVDFTSIKDHNIVVVSTDSPMISEVLSTAITSANELQIKTIKMNFPKAKIYQCRQDMLEFERIN</sequence>
<gene>
    <name evidence="11" type="ORF">EV194_107158</name>
</gene>
<keyword evidence="4" id="KW-0285">Flavoprotein</keyword>
<evidence type="ECO:0000256" key="4">
    <source>
        <dbReference type="ARBA" id="ARBA00022630"/>
    </source>
</evidence>
<dbReference type="Proteomes" id="UP000295221">
    <property type="component" value="Unassembled WGS sequence"/>
</dbReference>
<evidence type="ECO:0000256" key="2">
    <source>
        <dbReference type="ARBA" id="ARBA00011955"/>
    </source>
</evidence>
<keyword evidence="11" id="KW-0449">Lipoprotein</keyword>
<evidence type="ECO:0000256" key="7">
    <source>
        <dbReference type="ARBA" id="ARBA00022827"/>
    </source>
</evidence>
<proteinExistence type="predicted"/>
<evidence type="ECO:0000256" key="3">
    <source>
        <dbReference type="ARBA" id="ARBA00016337"/>
    </source>
</evidence>
<keyword evidence="7" id="KW-0274">FAD</keyword>
<keyword evidence="8" id="KW-0460">Magnesium</keyword>
<comment type="cofactor">
    <cofactor evidence="1">
        <name>Mg(2+)</name>
        <dbReference type="ChEBI" id="CHEBI:18420"/>
    </cofactor>
</comment>
<evidence type="ECO:0000256" key="8">
    <source>
        <dbReference type="ARBA" id="ARBA00022842"/>
    </source>
</evidence>
<evidence type="ECO:0000256" key="1">
    <source>
        <dbReference type="ARBA" id="ARBA00001946"/>
    </source>
</evidence>
<reference evidence="11 12" key="1">
    <citation type="submission" date="2019-03" db="EMBL/GenBank/DDBJ databases">
        <title>Genomic Encyclopedia of Type Strains, Phase IV (KMG-IV): sequencing the most valuable type-strain genomes for metagenomic binning, comparative biology and taxonomic classification.</title>
        <authorList>
            <person name="Goeker M."/>
        </authorList>
    </citation>
    <scope>NUCLEOTIDE SEQUENCE [LARGE SCALE GENOMIC DNA]</scope>
    <source>
        <strain evidence="11 12">DSM 24179</strain>
    </source>
</reference>
<evidence type="ECO:0000256" key="10">
    <source>
        <dbReference type="ARBA" id="ARBA00048540"/>
    </source>
</evidence>
<dbReference type="SUPFAM" id="SSF143631">
    <property type="entry name" value="ApbE-like"/>
    <property type="match status" value="1"/>
</dbReference>
<dbReference type="Gene3D" id="3.10.520.10">
    <property type="entry name" value="ApbE-like domains"/>
    <property type="match status" value="1"/>
</dbReference>
<protein>
    <recommendedName>
        <fullName evidence="3">FAD:protein FMN transferase</fullName>
        <ecNumber evidence="2">2.7.1.180</ecNumber>
    </recommendedName>
    <alternativeName>
        <fullName evidence="9">Flavin transferase</fullName>
    </alternativeName>
</protein>
<dbReference type="InterPro" id="IPR024932">
    <property type="entry name" value="ApbE"/>
</dbReference>
<dbReference type="OrthoDB" id="9778595at2"/>
<dbReference type="GO" id="GO:0016740">
    <property type="term" value="F:transferase activity"/>
    <property type="evidence" value="ECO:0007669"/>
    <property type="project" value="UniProtKB-KW"/>
</dbReference>
<name>A0A4R2GHR1_9BACT</name>
<keyword evidence="12" id="KW-1185">Reference proteome</keyword>
<dbReference type="AlphaFoldDB" id="A0A4R2GHR1"/>
<dbReference type="EC" id="2.7.1.180" evidence="2"/>
<evidence type="ECO:0000256" key="6">
    <source>
        <dbReference type="ARBA" id="ARBA00022723"/>
    </source>
</evidence>
<comment type="caution">
    <text evidence="11">The sequence shown here is derived from an EMBL/GenBank/DDBJ whole genome shotgun (WGS) entry which is preliminary data.</text>
</comment>
<comment type="catalytic activity">
    <reaction evidence="10">
        <text>L-threonyl-[protein] + FAD = FMN-L-threonyl-[protein] + AMP + H(+)</text>
        <dbReference type="Rhea" id="RHEA:36847"/>
        <dbReference type="Rhea" id="RHEA-COMP:11060"/>
        <dbReference type="Rhea" id="RHEA-COMP:11061"/>
        <dbReference type="ChEBI" id="CHEBI:15378"/>
        <dbReference type="ChEBI" id="CHEBI:30013"/>
        <dbReference type="ChEBI" id="CHEBI:57692"/>
        <dbReference type="ChEBI" id="CHEBI:74257"/>
        <dbReference type="ChEBI" id="CHEBI:456215"/>
        <dbReference type="EC" id="2.7.1.180"/>
    </reaction>
</comment>
<evidence type="ECO:0000256" key="5">
    <source>
        <dbReference type="ARBA" id="ARBA00022679"/>
    </source>
</evidence>
<evidence type="ECO:0000313" key="12">
    <source>
        <dbReference type="Proteomes" id="UP000295221"/>
    </source>
</evidence>
<keyword evidence="6" id="KW-0479">Metal-binding</keyword>
<dbReference type="GO" id="GO:0046872">
    <property type="term" value="F:metal ion binding"/>
    <property type="evidence" value="ECO:0007669"/>
    <property type="project" value="UniProtKB-KW"/>
</dbReference>
<dbReference type="PANTHER" id="PTHR30040">
    <property type="entry name" value="THIAMINE BIOSYNTHESIS LIPOPROTEIN APBE"/>
    <property type="match status" value="1"/>
</dbReference>
<dbReference type="Pfam" id="PF02424">
    <property type="entry name" value="ApbE"/>
    <property type="match status" value="1"/>
</dbReference>
<keyword evidence="5" id="KW-0808">Transferase</keyword>